<evidence type="ECO:0000256" key="4">
    <source>
        <dbReference type="ARBA" id="ARBA00023098"/>
    </source>
</evidence>
<gene>
    <name evidence="8" type="ORF">FCALED_LOCUS4784</name>
</gene>
<dbReference type="GO" id="GO:0005829">
    <property type="term" value="C:cytosol"/>
    <property type="evidence" value="ECO:0007669"/>
    <property type="project" value="TreeGrafter"/>
</dbReference>
<evidence type="ECO:0000256" key="1">
    <source>
        <dbReference type="ARBA" id="ARBA00008780"/>
    </source>
</evidence>
<dbReference type="SUPFAM" id="SSF52151">
    <property type="entry name" value="FabD/lysophospholipase-like"/>
    <property type="match status" value="1"/>
</dbReference>
<dbReference type="EC" id="3.1.1.5" evidence="6"/>
<dbReference type="EMBL" id="CAJVPQ010000953">
    <property type="protein sequence ID" value="CAG8522736.1"/>
    <property type="molecule type" value="Genomic_DNA"/>
</dbReference>
<comment type="catalytic activity">
    <reaction evidence="6">
        <text>a 1-acyl-sn-glycero-3-phosphocholine + H2O = sn-glycerol 3-phosphocholine + a fatty acid + H(+)</text>
        <dbReference type="Rhea" id="RHEA:15177"/>
        <dbReference type="ChEBI" id="CHEBI:15377"/>
        <dbReference type="ChEBI" id="CHEBI:15378"/>
        <dbReference type="ChEBI" id="CHEBI:16870"/>
        <dbReference type="ChEBI" id="CHEBI:28868"/>
        <dbReference type="ChEBI" id="CHEBI:58168"/>
        <dbReference type="EC" id="3.1.1.5"/>
    </reaction>
</comment>
<dbReference type="OrthoDB" id="6121437at2759"/>
<keyword evidence="9" id="KW-1185">Reference proteome</keyword>
<evidence type="ECO:0000313" key="8">
    <source>
        <dbReference type="EMBL" id="CAG8522736.1"/>
    </source>
</evidence>
<dbReference type="PROSITE" id="PS51210">
    <property type="entry name" value="PLA2C"/>
    <property type="match status" value="1"/>
</dbReference>
<dbReference type="PANTHER" id="PTHR10728:SF40">
    <property type="entry name" value="PATATIN FAMILY PROTEIN"/>
    <property type="match status" value="1"/>
</dbReference>
<proteinExistence type="inferred from homology"/>
<evidence type="ECO:0000256" key="6">
    <source>
        <dbReference type="RuleBase" id="RU362103"/>
    </source>
</evidence>
<organism evidence="8 9">
    <name type="scientific">Funneliformis caledonium</name>
    <dbReference type="NCBI Taxonomy" id="1117310"/>
    <lineage>
        <taxon>Eukaryota</taxon>
        <taxon>Fungi</taxon>
        <taxon>Fungi incertae sedis</taxon>
        <taxon>Mucoromycota</taxon>
        <taxon>Glomeromycotina</taxon>
        <taxon>Glomeromycetes</taxon>
        <taxon>Glomerales</taxon>
        <taxon>Glomeraceae</taxon>
        <taxon>Funneliformis</taxon>
    </lineage>
</organism>
<protein>
    <recommendedName>
        <fullName evidence="6">Lysophospholipase</fullName>
        <ecNumber evidence="6">3.1.1.5</ecNumber>
    </recommendedName>
</protein>
<reference evidence="8" key="1">
    <citation type="submission" date="2021-06" db="EMBL/GenBank/DDBJ databases">
        <authorList>
            <person name="Kallberg Y."/>
            <person name="Tangrot J."/>
            <person name="Rosling A."/>
        </authorList>
    </citation>
    <scope>NUCLEOTIDE SEQUENCE</scope>
    <source>
        <strain evidence="8">UK204</strain>
    </source>
</reference>
<dbReference type="InterPro" id="IPR016035">
    <property type="entry name" value="Acyl_Trfase/lysoPLipase"/>
</dbReference>
<dbReference type="PANTHER" id="PTHR10728">
    <property type="entry name" value="CYTOSOLIC PHOSPHOLIPASE A2"/>
    <property type="match status" value="1"/>
</dbReference>
<evidence type="ECO:0000313" key="9">
    <source>
        <dbReference type="Proteomes" id="UP000789570"/>
    </source>
</evidence>
<evidence type="ECO:0000256" key="3">
    <source>
        <dbReference type="ARBA" id="ARBA00022963"/>
    </source>
</evidence>
<dbReference type="GO" id="GO:0004623">
    <property type="term" value="F:phospholipase A2 activity"/>
    <property type="evidence" value="ECO:0007669"/>
    <property type="project" value="TreeGrafter"/>
</dbReference>
<dbReference type="Proteomes" id="UP000789570">
    <property type="component" value="Unassembled WGS sequence"/>
</dbReference>
<accession>A0A9N9AA17</accession>
<dbReference type="Gene3D" id="3.40.1090.10">
    <property type="entry name" value="Cytosolic phospholipase A2 catalytic domain"/>
    <property type="match status" value="1"/>
</dbReference>
<comment type="caution">
    <text evidence="8">The sequence shown here is derived from an EMBL/GenBank/DDBJ whole genome shotgun (WGS) entry which is preliminary data.</text>
</comment>
<dbReference type="SMART" id="SM00022">
    <property type="entry name" value="PLAc"/>
    <property type="match status" value="1"/>
</dbReference>
<dbReference type="Pfam" id="PF01735">
    <property type="entry name" value="PLA2_B"/>
    <property type="match status" value="1"/>
</dbReference>
<evidence type="ECO:0000259" key="7">
    <source>
        <dbReference type="PROSITE" id="PS51210"/>
    </source>
</evidence>
<evidence type="ECO:0000256" key="2">
    <source>
        <dbReference type="ARBA" id="ARBA00022801"/>
    </source>
</evidence>
<dbReference type="GO" id="GO:0004622">
    <property type="term" value="F:phosphatidylcholine lysophospholipase activity"/>
    <property type="evidence" value="ECO:0007669"/>
    <property type="project" value="UniProtKB-EC"/>
</dbReference>
<evidence type="ECO:0000256" key="5">
    <source>
        <dbReference type="PROSITE-ProRule" id="PRU00555"/>
    </source>
</evidence>
<keyword evidence="2 5" id="KW-0378">Hydrolase</keyword>
<sequence length="656" mass="74358">MVINIYRIGNIVVTPLVTREKDLGNGIDLKTDKLSETESGIWFSIKNVFNSTLGQEIHEREVLVKTDNEDDNKVITEVTTKSEVKSFYDGFFDGLISHLRTDFEKFEKIIHGFNAMHENLPKKLYDKSIHPEIEWDAEVRTSNELCDEEKNFLSERKEYIREAFAKYVGVTVEEIHVDDIPIIGFAGSGGGFRAMIANTAYMKATQDSGLYDCGVYFGGVSGCCLALASLYSSLYATKEDPVQAQLDGFKERLPLHIVNDFLDDLSNSPSPEAAIELSFSGLVIKKEIGLNIQPIDTFGCLLNAKLLIGKDPESQRRDYKDFKLSQQKRFLEGGKKLMPIYTAVHQVQREEVQDKVVPENVKDEHGQHFVWYEFTPFEIGCDELAEWVPSWAFGREFKCGKNHNRIPEQNIGQLIGMFGSAPCVPISGIIEKVEQVLSNGWIKESLKAIYEEAIDIIGEEERTELEGISLIDPAENYTFSSKLENKDEILRFIDAGISCDLPLDPMVHPSRQVDVIIAFDSSGSSASLDFFEEVHSQFTKRKGITSKKLEGNDKYCVMYDYSYTPNGKGQDATTNGTPDSRQIKLCYLPFVPHEKVDKNFMPFKDRSTSFAKFDYTPEVVDKIIKLAKQNWLEAEERVKNVVIDAWKKKKDDRLSA</sequence>
<feature type="domain" description="PLA2c" evidence="7">
    <location>
        <begin position="131"/>
        <end position="656"/>
    </location>
</feature>
<dbReference type="GO" id="GO:0046475">
    <property type="term" value="P:glycerophospholipid catabolic process"/>
    <property type="evidence" value="ECO:0007669"/>
    <property type="project" value="TreeGrafter"/>
</dbReference>
<dbReference type="AlphaFoldDB" id="A0A9N9AA17"/>
<name>A0A9N9AA17_9GLOM</name>
<keyword evidence="3 5" id="KW-0442">Lipid degradation</keyword>
<keyword evidence="4 5" id="KW-0443">Lipid metabolism</keyword>
<comment type="similarity">
    <text evidence="1 6">Belongs to the lysophospholipase family.</text>
</comment>
<dbReference type="InterPro" id="IPR002642">
    <property type="entry name" value="LysoPLipase_cat_dom"/>
</dbReference>